<reference evidence="1 2" key="1">
    <citation type="journal article" date="2024" name="BMC Genomics">
        <title>Genome assembly of redclaw crayfish (Cherax quadricarinatus) provides insights into its immune adaptation and hypoxia tolerance.</title>
        <authorList>
            <person name="Liu Z."/>
            <person name="Zheng J."/>
            <person name="Li H."/>
            <person name="Fang K."/>
            <person name="Wang S."/>
            <person name="He J."/>
            <person name="Zhou D."/>
            <person name="Weng S."/>
            <person name="Chi M."/>
            <person name="Gu Z."/>
            <person name="He J."/>
            <person name="Li F."/>
            <person name="Wang M."/>
        </authorList>
    </citation>
    <scope>NUCLEOTIDE SEQUENCE [LARGE SCALE GENOMIC DNA]</scope>
    <source>
        <strain evidence="1">ZL_2023a</strain>
    </source>
</reference>
<evidence type="ECO:0000313" key="2">
    <source>
        <dbReference type="Proteomes" id="UP001445076"/>
    </source>
</evidence>
<keyword evidence="2" id="KW-1185">Reference proteome</keyword>
<dbReference type="AlphaFoldDB" id="A0AAW0Y6U3"/>
<proteinExistence type="predicted"/>
<accession>A0AAW0Y6U3</accession>
<evidence type="ECO:0000313" key="1">
    <source>
        <dbReference type="EMBL" id="KAK8752548.1"/>
    </source>
</evidence>
<name>A0AAW0Y6U3_CHEQU</name>
<comment type="caution">
    <text evidence="1">The sequence shown here is derived from an EMBL/GenBank/DDBJ whole genome shotgun (WGS) entry which is preliminary data.</text>
</comment>
<gene>
    <name evidence="1" type="ORF">OTU49_006123</name>
</gene>
<organism evidence="1 2">
    <name type="scientific">Cherax quadricarinatus</name>
    <name type="common">Australian red claw crayfish</name>
    <dbReference type="NCBI Taxonomy" id="27406"/>
    <lineage>
        <taxon>Eukaryota</taxon>
        <taxon>Metazoa</taxon>
        <taxon>Ecdysozoa</taxon>
        <taxon>Arthropoda</taxon>
        <taxon>Crustacea</taxon>
        <taxon>Multicrustacea</taxon>
        <taxon>Malacostraca</taxon>
        <taxon>Eumalacostraca</taxon>
        <taxon>Eucarida</taxon>
        <taxon>Decapoda</taxon>
        <taxon>Pleocyemata</taxon>
        <taxon>Astacidea</taxon>
        <taxon>Parastacoidea</taxon>
        <taxon>Parastacidae</taxon>
        <taxon>Cherax</taxon>
    </lineage>
</organism>
<protein>
    <submittedName>
        <fullName evidence="1">Uncharacterized protein</fullName>
    </submittedName>
</protein>
<feature type="non-terminal residue" evidence="1">
    <location>
        <position position="1"/>
    </location>
</feature>
<sequence>TLKSSEVVPHTNLQNPKVKLHLRKIKFKTSKLLQQHCKGNDPIPKFTLSQGIMGTKARDNDRILQDQLFLQDGSQKDSQLQEYLMLKQHKKEKNNVGVKQLLNTRQEIRQDIEERALRT</sequence>
<feature type="non-terminal residue" evidence="1">
    <location>
        <position position="119"/>
    </location>
</feature>
<dbReference type="Proteomes" id="UP001445076">
    <property type="component" value="Unassembled WGS sequence"/>
</dbReference>
<dbReference type="EMBL" id="JARKIK010000004">
    <property type="protein sequence ID" value="KAK8752548.1"/>
    <property type="molecule type" value="Genomic_DNA"/>
</dbReference>